<dbReference type="InterPro" id="IPR045540">
    <property type="entry name" value="YegS/DAGK_C"/>
</dbReference>
<dbReference type="PANTHER" id="PTHR12358:SF106">
    <property type="entry name" value="LIPID KINASE YEGS"/>
    <property type="match status" value="1"/>
</dbReference>
<keyword evidence="3 6" id="KW-0418">Kinase</keyword>
<keyword evidence="2" id="KW-0547">Nucleotide-binding</keyword>
<comment type="caution">
    <text evidence="6">The sequence shown here is derived from an EMBL/GenBank/DDBJ whole genome shotgun (WGS) entry which is preliminary data.</text>
</comment>
<dbReference type="InterPro" id="IPR017438">
    <property type="entry name" value="ATP-NAD_kinase_N"/>
</dbReference>
<dbReference type="EC" id="2.7.1.-" evidence="6"/>
<dbReference type="Proteomes" id="UP001589774">
    <property type="component" value="Unassembled WGS sequence"/>
</dbReference>
<evidence type="ECO:0000313" key="7">
    <source>
        <dbReference type="Proteomes" id="UP001589774"/>
    </source>
</evidence>
<dbReference type="PROSITE" id="PS50146">
    <property type="entry name" value="DAGK"/>
    <property type="match status" value="1"/>
</dbReference>
<evidence type="ECO:0000259" key="5">
    <source>
        <dbReference type="PROSITE" id="PS50146"/>
    </source>
</evidence>
<evidence type="ECO:0000256" key="4">
    <source>
        <dbReference type="ARBA" id="ARBA00022840"/>
    </source>
</evidence>
<dbReference type="RefSeq" id="WP_130858233.1">
    <property type="nucleotide sequence ID" value="NZ_JBHLWO010000005.1"/>
</dbReference>
<keyword evidence="1 6" id="KW-0808">Transferase</keyword>
<dbReference type="Pfam" id="PF19279">
    <property type="entry name" value="YegS_C"/>
    <property type="match status" value="1"/>
</dbReference>
<evidence type="ECO:0000313" key="6">
    <source>
        <dbReference type="EMBL" id="MFC0321299.1"/>
    </source>
</evidence>
<dbReference type="EMBL" id="JBHLWO010000005">
    <property type="protein sequence ID" value="MFC0321299.1"/>
    <property type="molecule type" value="Genomic_DNA"/>
</dbReference>
<feature type="domain" description="DAGKc" evidence="5">
    <location>
        <begin position="4"/>
        <end position="132"/>
    </location>
</feature>
<dbReference type="PANTHER" id="PTHR12358">
    <property type="entry name" value="SPHINGOSINE KINASE"/>
    <property type="match status" value="1"/>
</dbReference>
<keyword evidence="7" id="KW-1185">Reference proteome</keyword>
<name>A0ABV6HRP5_9SPHI</name>
<dbReference type="InterPro" id="IPR016064">
    <property type="entry name" value="NAD/diacylglycerol_kinase_sf"/>
</dbReference>
<evidence type="ECO:0000256" key="2">
    <source>
        <dbReference type="ARBA" id="ARBA00022741"/>
    </source>
</evidence>
<protein>
    <submittedName>
        <fullName evidence="6">Diacylglycerol/lipid kinase family protein</fullName>
        <ecNumber evidence="6">2.7.1.-</ecNumber>
    </submittedName>
</protein>
<evidence type="ECO:0000256" key="1">
    <source>
        <dbReference type="ARBA" id="ARBA00022679"/>
    </source>
</evidence>
<evidence type="ECO:0000256" key="3">
    <source>
        <dbReference type="ARBA" id="ARBA00022777"/>
    </source>
</evidence>
<dbReference type="Gene3D" id="2.60.200.40">
    <property type="match status" value="1"/>
</dbReference>
<dbReference type="SUPFAM" id="SSF111331">
    <property type="entry name" value="NAD kinase/diacylglycerol kinase-like"/>
    <property type="match status" value="1"/>
</dbReference>
<dbReference type="Pfam" id="PF00781">
    <property type="entry name" value="DAGK_cat"/>
    <property type="match status" value="1"/>
</dbReference>
<proteinExistence type="predicted"/>
<organism evidence="6 7">
    <name type="scientific">Olivibacter oleidegradans</name>
    <dbReference type="NCBI Taxonomy" id="760123"/>
    <lineage>
        <taxon>Bacteria</taxon>
        <taxon>Pseudomonadati</taxon>
        <taxon>Bacteroidota</taxon>
        <taxon>Sphingobacteriia</taxon>
        <taxon>Sphingobacteriales</taxon>
        <taxon>Sphingobacteriaceae</taxon>
        <taxon>Olivibacter</taxon>
    </lineage>
</organism>
<dbReference type="InterPro" id="IPR001206">
    <property type="entry name" value="Diacylglycerol_kinase_cat_dom"/>
</dbReference>
<dbReference type="Gene3D" id="3.40.50.10330">
    <property type="entry name" value="Probable inorganic polyphosphate/atp-NAD kinase, domain 1"/>
    <property type="match status" value="1"/>
</dbReference>
<dbReference type="GO" id="GO:0016301">
    <property type="term" value="F:kinase activity"/>
    <property type="evidence" value="ECO:0007669"/>
    <property type="project" value="UniProtKB-KW"/>
</dbReference>
<dbReference type="InterPro" id="IPR050187">
    <property type="entry name" value="Lipid_Phosphate_FormReg"/>
</dbReference>
<keyword evidence="4" id="KW-0067">ATP-binding</keyword>
<gene>
    <name evidence="6" type="ORF">ACFFI0_23485</name>
</gene>
<accession>A0ABV6HRP5</accession>
<sequence length="300" mass="33335">MNITASLKLYVLINRGSGNQQNDFEEVIRDFYRGTHVLHFFTLSKTSSVEEIRQDIIAFGPHRVLAVGGDGTVKLAAECLLETDIPLAIIPTGSANGMAKEINLKNNLKAALELAVNGTPKLIHALRVNGEFSIHLADIGINARIVKKFQSLDERGMIGYAKAAWQAIKRHKKMHVTVNAQGKSKSRKAEMVVIANGTSYGTGVKINKTGSLFDDQFEIVIVKWFSVLELLKMCFSFKTQFNPFKTEIIPTNYANLTIRENTSLQVDGEYIGKVKQVEVQLITDAVLLVCNNEKFKSEYA</sequence>
<reference evidence="6 7" key="1">
    <citation type="submission" date="2024-09" db="EMBL/GenBank/DDBJ databases">
        <authorList>
            <person name="Sun Q."/>
            <person name="Mori K."/>
        </authorList>
    </citation>
    <scope>NUCLEOTIDE SEQUENCE [LARGE SCALE GENOMIC DNA]</scope>
    <source>
        <strain evidence="6 7">CCM 7765</strain>
    </source>
</reference>
<dbReference type="SMART" id="SM00046">
    <property type="entry name" value="DAGKc"/>
    <property type="match status" value="1"/>
</dbReference>